<evidence type="ECO:0000313" key="4">
    <source>
        <dbReference type="Proteomes" id="UP000613113"/>
    </source>
</evidence>
<keyword evidence="1" id="KW-0472">Membrane</keyword>
<dbReference type="RefSeq" id="WP_186862037.1">
    <property type="nucleotide sequence ID" value="NZ_JACOGC010000002.1"/>
</dbReference>
<feature type="transmembrane region" description="Helical" evidence="1">
    <location>
        <begin position="141"/>
        <end position="162"/>
    </location>
</feature>
<dbReference type="PANTHER" id="PTHR31061:SF24">
    <property type="entry name" value="LD22376P"/>
    <property type="match status" value="1"/>
</dbReference>
<dbReference type="Proteomes" id="UP000613113">
    <property type="component" value="Unassembled WGS sequence"/>
</dbReference>
<accession>A0ABR6YKG7</accession>
<gene>
    <name evidence="3" type="ORF">H8K27_04535</name>
</gene>
<evidence type="ECO:0000256" key="1">
    <source>
        <dbReference type="SAM" id="Phobius"/>
    </source>
</evidence>
<keyword evidence="4" id="KW-1185">Reference proteome</keyword>
<dbReference type="Pfam" id="PF07786">
    <property type="entry name" value="HGSNAT_cat"/>
    <property type="match status" value="1"/>
</dbReference>
<feature type="transmembrane region" description="Helical" evidence="1">
    <location>
        <begin position="223"/>
        <end position="242"/>
    </location>
</feature>
<sequence length="357" mass="39300">MQKPVRYLSLDAMRGWTVAAMLLVNNAGDWNHVLPWLEHAEWSGCSPADLIFPLFLFIAGLSLECSFTPALEQGISPDVLRKQAIWRGVRLFALGVFLHGLASLTIDGRAFRLMGVLQRIGIVFAVAACLMLHWRSERSRWAVLVTLLTPHSALLLAGGTLLPHQNLSDRIDTALLGTLAYQFDPATGWAQDPEGLLSTLGAVCSTLAGIQAATLLRTGRLRQLFWLATGSLLAGILLAMILPWNKQLWTASFVCWTSGWAMLFLLASHWLLDIRGFPAIGRSFGRNAIAAYAGSWIMACLLALTGWGAQLYRLVFIPYLVPLLGDAWSSAAFAASLTVVFGVLTWWMARKNWRIVI</sequence>
<reference evidence="3 4" key="1">
    <citation type="submission" date="2020-08" db="EMBL/GenBank/DDBJ databases">
        <title>Novel species isolated from subtropical streams in China.</title>
        <authorList>
            <person name="Lu H."/>
        </authorList>
    </citation>
    <scope>NUCLEOTIDE SEQUENCE [LARGE SCALE GENOMIC DNA]</scope>
    <source>
        <strain evidence="3 4">FT31W</strain>
    </source>
</reference>
<feature type="domain" description="Heparan-alpha-glucosaminide N-acetyltransferase catalytic" evidence="2">
    <location>
        <begin position="6"/>
        <end position="149"/>
    </location>
</feature>
<dbReference type="EMBL" id="JACOGC010000002">
    <property type="protein sequence ID" value="MBC3884391.1"/>
    <property type="molecule type" value="Genomic_DNA"/>
</dbReference>
<feature type="transmembrane region" description="Helical" evidence="1">
    <location>
        <begin position="284"/>
        <end position="307"/>
    </location>
</feature>
<feature type="transmembrane region" description="Helical" evidence="1">
    <location>
        <begin position="248"/>
        <end position="272"/>
    </location>
</feature>
<evidence type="ECO:0000313" key="3">
    <source>
        <dbReference type="EMBL" id="MBC3884391.1"/>
    </source>
</evidence>
<protein>
    <submittedName>
        <fullName evidence="3">DUF1624 domain-containing protein</fullName>
    </submittedName>
</protein>
<organism evidence="3 4">
    <name type="scientific">Undibacterium griseum</name>
    <dbReference type="NCBI Taxonomy" id="2762295"/>
    <lineage>
        <taxon>Bacteria</taxon>
        <taxon>Pseudomonadati</taxon>
        <taxon>Pseudomonadota</taxon>
        <taxon>Betaproteobacteria</taxon>
        <taxon>Burkholderiales</taxon>
        <taxon>Oxalobacteraceae</taxon>
        <taxon>Undibacterium</taxon>
    </lineage>
</organism>
<feature type="transmembrane region" description="Helical" evidence="1">
    <location>
        <begin position="327"/>
        <end position="349"/>
    </location>
</feature>
<evidence type="ECO:0000259" key="2">
    <source>
        <dbReference type="Pfam" id="PF07786"/>
    </source>
</evidence>
<feature type="transmembrane region" description="Helical" evidence="1">
    <location>
        <begin position="84"/>
        <end position="104"/>
    </location>
</feature>
<keyword evidence="1" id="KW-0812">Transmembrane</keyword>
<feature type="transmembrane region" description="Helical" evidence="1">
    <location>
        <begin position="116"/>
        <end position="134"/>
    </location>
</feature>
<keyword evidence="1" id="KW-1133">Transmembrane helix</keyword>
<dbReference type="InterPro" id="IPR012429">
    <property type="entry name" value="HGSNAT_cat"/>
</dbReference>
<feature type="transmembrane region" description="Helical" evidence="1">
    <location>
        <begin position="195"/>
        <end position="216"/>
    </location>
</feature>
<proteinExistence type="predicted"/>
<dbReference type="PANTHER" id="PTHR31061">
    <property type="entry name" value="LD22376P"/>
    <property type="match status" value="1"/>
</dbReference>
<comment type="caution">
    <text evidence="3">The sequence shown here is derived from an EMBL/GenBank/DDBJ whole genome shotgun (WGS) entry which is preliminary data.</text>
</comment>
<name>A0ABR6YKG7_9BURK</name>